<dbReference type="SUPFAM" id="SSF48264">
    <property type="entry name" value="Cytochrome P450"/>
    <property type="match status" value="1"/>
</dbReference>
<dbReference type="AlphaFoldDB" id="A0AAD9SE49"/>
<dbReference type="GO" id="GO:0020037">
    <property type="term" value="F:heme binding"/>
    <property type="evidence" value="ECO:0007669"/>
    <property type="project" value="InterPro"/>
</dbReference>
<keyword evidence="7" id="KW-0560">Oxidoreductase</keyword>
<evidence type="ECO:0000313" key="10">
    <source>
        <dbReference type="Proteomes" id="UP001265746"/>
    </source>
</evidence>
<dbReference type="PRINTS" id="PR00463">
    <property type="entry name" value="EP450I"/>
</dbReference>
<dbReference type="GO" id="GO:0004497">
    <property type="term" value="F:monooxygenase activity"/>
    <property type="evidence" value="ECO:0007669"/>
    <property type="project" value="UniProtKB-KW"/>
</dbReference>
<dbReference type="Proteomes" id="UP001265746">
    <property type="component" value="Unassembled WGS sequence"/>
</dbReference>
<dbReference type="InterPro" id="IPR001128">
    <property type="entry name" value="Cyt_P450"/>
</dbReference>
<evidence type="ECO:0000313" key="9">
    <source>
        <dbReference type="EMBL" id="KAK2606537.1"/>
    </source>
</evidence>
<comment type="similarity">
    <text evidence="2 7">Belongs to the cytochrome P450 family.</text>
</comment>
<dbReference type="InterPro" id="IPR050121">
    <property type="entry name" value="Cytochrome_P450_monoxygenase"/>
</dbReference>
<comment type="caution">
    <text evidence="9">The sequence shown here is derived from an EMBL/GenBank/DDBJ whole genome shotgun (WGS) entry which is preliminary data.</text>
</comment>
<dbReference type="EMBL" id="JAUJFL010000003">
    <property type="protein sequence ID" value="KAK2606537.1"/>
    <property type="molecule type" value="Genomic_DNA"/>
</dbReference>
<dbReference type="GO" id="GO:0005506">
    <property type="term" value="F:iron ion binding"/>
    <property type="evidence" value="ECO:0007669"/>
    <property type="project" value="InterPro"/>
</dbReference>
<evidence type="ECO:0000256" key="8">
    <source>
        <dbReference type="SAM" id="Phobius"/>
    </source>
</evidence>
<dbReference type="CDD" id="cd11060">
    <property type="entry name" value="CYP57A1-like"/>
    <property type="match status" value="1"/>
</dbReference>
<evidence type="ECO:0000256" key="4">
    <source>
        <dbReference type="ARBA" id="ARBA00022723"/>
    </source>
</evidence>
<evidence type="ECO:0000256" key="5">
    <source>
        <dbReference type="ARBA" id="ARBA00023004"/>
    </source>
</evidence>
<comment type="cofactor">
    <cofactor evidence="1 6">
        <name>heme</name>
        <dbReference type="ChEBI" id="CHEBI:30413"/>
    </cofactor>
</comment>
<gene>
    <name evidence="9" type="ORF">N8I77_005279</name>
</gene>
<keyword evidence="8" id="KW-0812">Transmembrane</keyword>
<keyword evidence="4 6" id="KW-0479">Metal-binding</keyword>
<evidence type="ECO:0000256" key="6">
    <source>
        <dbReference type="PIRSR" id="PIRSR602401-1"/>
    </source>
</evidence>
<keyword evidence="8" id="KW-0472">Membrane</keyword>
<dbReference type="PANTHER" id="PTHR24305:SF232">
    <property type="entry name" value="P450, PUTATIVE (EUROFUNG)-RELATED"/>
    <property type="match status" value="1"/>
</dbReference>
<dbReference type="InterPro" id="IPR017972">
    <property type="entry name" value="Cyt_P450_CS"/>
</dbReference>
<dbReference type="PROSITE" id="PS00086">
    <property type="entry name" value="CYTOCHROME_P450"/>
    <property type="match status" value="1"/>
</dbReference>
<keyword evidence="3 6" id="KW-0349">Heme</keyword>
<accession>A0AAD9SE49</accession>
<dbReference type="Pfam" id="PF00067">
    <property type="entry name" value="p450"/>
    <property type="match status" value="1"/>
</dbReference>
<evidence type="ECO:0000256" key="7">
    <source>
        <dbReference type="RuleBase" id="RU000461"/>
    </source>
</evidence>
<keyword evidence="8" id="KW-1133">Transmembrane helix</keyword>
<feature type="transmembrane region" description="Helical" evidence="8">
    <location>
        <begin position="20"/>
        <end position="36"/>
    </location>
</feature>
<sequence length="523" mass="59028">MYAAPSYTSVLSRASTMHSSLLWVGGLLLFLSIVAIRRRYTPYLRDVPAISVLATISRWEYVRQILTARMERNLLEAHRRLVRIAHNEISIADPAAIPIIYDTEQKWVKTDWYYMFGFPDPKNVNTFSVMNPVEHKRMKRNVAPTYSMSALLELEPSVDSTLTMFLQRLDEAAVSPTTPVSERGPPTDLAQWLTWLAADVIGELSFSRRLGFLDTMSDVGDTAKTVDSFIAYASAVAIVPAMHKFLFGNPIIPYLIKVPSLIIADVTNEEVQKRRDAAHEARADIMGRIMESQKIAGPERFPPSELLNMAAVNVTAGSDTTAIGMHSLIYYLLKHPLAMEKLQTEITEADRLGNLSKIPRYRETNHKAMPYLAACIKETFRIHPAVTISLPRHVPAGGAYICGQFFPAGTRVGVSPYVVGRDPKLFGEDADKFRPERWIECSYEQLIAMENGCLHFGHGSRVCLGRHIAMLEITKVIVAVFRDFHLELAAPDEEWQISTYNVPKPKSINIWIHRRERKNFQTA</sequence>
<reference evidence="9" key="1">
    <citation type="submission" date="2023-06" db="EMBL/GenBank/DDBJ databases">
        <authorList>
            <person name="Noh H."/>
        </authorList>
    </citation>
    <scope>NUCLEOTIDE SEQUENCE</scope>
    <source>
        <strain evidence="9">DUCC20226</strain>
    </source>
</reference>
<evidence type="ECO:0000256" key="3">
    <source>
        <dbReference type="ARBA" id="ARBA00022617"/>
    </source>
</evidence>
<evidence type="ECO:0000256" key="2">
    <source>
        <dbReference type="ARBA" id="ARBA00010617"/>
    </source>
</evidence>
<evidence type="ECO:0000256" key="1">
    <source>
        <dbReference type="ARBA" id="ARBA00001971"/>
    </source>
</evidence>
<dbReference type="GO" id="GO:0016705">
    <property type="term" value="F:oxidoreductase activity, acting on paired donors, with incorporation or reduction of molecular oxygen"/>
    <property type="evidence" value="ECO:0007669"/>
    <property type="project" value="InterPro"/>
</dbReference>
<name>A0AAD9SE49_PHOAM</name>
<protein>
    <recommendedName>
        <fullName evidence="11">Cytochrome P450</fullName>
    </recommendedName>
</protein>
<dbReference type="Gene3D" id="1.10.630.10">
    <property type="entry name" value="Cytochrome P450"/>
    <property type="match status" value="1"/>
</dbReference>
<dbReference type="PRINTS" id="PR00385">
    <property type="entry name" value="P450"/>
</dbReference>
<dbReference type="InterPro" id="IPR002401">
    <property type="entry name" value="Cyt_P450_E_grp-I"/>
</dbReference>
<keyword evidence="5 6" id="KW-0408">Iron</keyword>
<feature type="binding site" description="axial binding residue" evidence="6">
    <location>
        <position position="463"/>
    </location>
    <ligand>
        <name>heme</name>
        <dbReference type="ChEBI" id="CHEBI:30413"/>
    </ligand>
    <ligandPart>
        <name>Fe</name>
        <dbReference type="ChEBI" id="CHEBI:18248"/>
    </ligandPart>
</feature>
<dbReference type="PANTHER" id="PTHR24305">
    <property type="entry name" value="CYTOCHROME P450"/>
    <property type="match status" value="1"/>
</dbReference>
<keyword evidence="10" id="KW-1185">Reference proteome</keyword>
<organism evidence="9 10">
    <name type="scientific">Phomopsis amygdali</name>
    <name type="common">Fusicoccum amygdali</name>
    <dbReference type="NCBI Taxonomy" id="1214568"/>
    <lineage>
        <taxon>Eukaryota</taxon>
        <taxon>Fungi</taxon>
        <taxon>Dikarya</taxon>
        <taxon>Ascomycota</taxon>
        <taxon>Pezizomycotina</taxon>
        <taxon>Sordariomycetes</taxon>
        <taxon>Sordariomycetidae</taxon>
        <taxon>Diaporthales</taxon>
        <taxon>Diaporthaceae</taxon>
        <taxon>Diaporthe</taxon>
    </lineage>
</organism>
<evidence type="ECO:0008006" key="11">
    <source>
        <dbReference type="Google" id="ProtNLM"/>
    </source>
</evidence>
<dbReference type="InterPro" id="IPR036396">
    <property type="entry name" value="Cyt_P450_sf"/>
</dbReference>
<keyword evidence="7" id="KW-0503">Monooxygenase</keyword>
<proteinExistence type="inferred from homology"/>